<dbReference type="GO" id="GO:0016491">
    <property type="term" value="F:oxidoreductase activity"/>
    <property type="evidence" value="ECO:0007669"/>
    <property type="project" value="UniProtKB-KW"/>
</dbReference>
<dbReference type="EMBL" id="AP017315">
    <property type="protein sequence ID" value="BAU32725.1"/>
    <property type="molecule type" value="Genomic_DNA"/>
</dbReference>
<dbReference type="InterPro" id="IPR002347">
    <property type="entry name" value="SDR_fam"/>
</dbReference>
<dbReference type="Proteomes" id="UP000218965">
    <property type="component" value="Chromosome"/>
</dbReference>
<proteinExistence type="inferred from homology"/>
<comment type="similarity">
    <text evidence="1 3">Belongs to the short-chain dehydrogenases/reductases (SDR) family.</text>
</comment>
<dbReference type="PANTHER" id="PTHR43157">
    <property type="entry name" value="PHOSPHATIDYLINOSITOL-GLYCAN BIOSYNTHESIS CLASS F PROTEIN-RELATED"/>
    <property type="match status" value="1"/>
</dbReference>
<reference evidence="4 5" key="2">
    <citation type="submission" date="2016-01" db="EMBL/GenBank/DDBJ databases">
        <title>Microcella alkaliphila JAM AC0309 whole genome shotgun sequence.</title>
        <authorList>
            <person name="Kurata A."/>
            <person name="Hirose Y."/>
            <person name="Kishimoto N."/>
            <person name="Kobayashi T."/>
        </authorList>
    </citation>
    <scope>NUCLEOTIDE SEQUENCE [LARGE SCALE GENOMIC DNA]</scope>
    <source>
        <strain evidence="4 5">JAM AC0309</strain>
    </source>
</reference>
<dbReference type="KEGG" id="malk:MalAC0309_1878"/>
<dbReference type="PROSITE" id="PS00061">
    <property type="entry name" value="ADH_SHORT"/>
    <property type="match status" value="1"/>
</dbReference>
<dbReference type="InterPro" id="IPR020904">
    <property type="entry name" value="Sc_DH/Rdtase_CS"/>
</dbReference>
<dbReference type="PRINTS" id="PR00081">
    <property type="entry name" value="GDHRDH"/>
</dbReference>
<dbReference type="PRINTS" id="PR00080">
    <property type="entry name" value="SDRFAMILY"/>
</dbReference>
<keyword evidence="2" id="KW-0560">Oxidoreductase</keyword>
<reference evidence="5" key="1">
    <citation type="submission" date="2015-12" db="EMBL/GenBank/DDBJ databases">
        <authorList>
            <person name="Shamseldin A."/>
            <person name="Moawad H."/>
            <person name="Abd El-Rahim W.M."/>
            <person name="Sadowsky M.J."/>
        </authorList>
    </citation>
    <scope>NUCLEOTIDE SEQUENCE [LARGE SCALE GENOMIC DNA]</scope>
    <source>
        <strain evidence="5">JAM AC0309</strain>
    </source>
</reference>
<dbReference type="PANTHER" id="PTHR43157:SF31">
    <property type="entry name" value="PHOSPHATIDYLINOSITOL-GLYCAN BIOSYNTHESIS CLASS F PROTEIN"/>
    <property type="match status" value="1"/>
</dbReference>
<evidence type="ECO:0000256" key="3">
    <source>
        <dbReference type="RuleBase" id="RU000363"/>
    </source>
</evidence>
<sequence>MSRTAVITGASAGIGAEAARELVRRGWQVAVAGRHPERTAHVAAEIGAVPFVADFDRLDDVRALADALQGRFGRIDVLVNNAGGLVPQRALTVDGHETTLQRNLLASALLTTLLLPRLTESRARIVHTSSVMNRLGGLRIDDLDFDRRPYKGGWKPYAAAKLGVILYARALAARTGLENVAVHPGYVRSGFGARSSSARFVQSLTAPLQISVEAGAAPLVHLVDTPELGVPNGTYFDGLTPWAATHRSATDTRLGDELFAAVEDRFGSRIPTGDTA</sequence>
<dbReference type="InterPro" id="IPR036291">
    <property type="entry name" value="NAD(P)-bd_dom_sf"/>
</dbReference>
<gene>
    <name evidence="4" type="ORF">MalAC0309_1878</name>
</gene>
<dbReference type="AlphaFoldDB" id="A0A0U5BMJ6"/>
<dbReference type="SUPFAM" id="SSF51735">
    <property type="entry name" value="NAD(P)-binding Rossmann-fold domains"/>
    <property type="match status" value="1"/>
</dbReference>
<accession>A0A0U5BMJ6</accession>
<evidence type="ECO:0000256" key="1">
    <source>
        <dbReference type="ARBA" id="ARBA00006484"/>
    </source>
</evidence>
<evidence type="ECO:0000256" key="2">
    <source>
        <dbReference type="ARBA" id="ARBA00023002"/>
    </source>
</evidence>
<evidence type="ECO:0000313" key="5">
    <source>
        <dbReference type="Proteomes" id="UP000218965"/>
    </source>
</evidence>
<dbReference type="Gene3D" id="3.40.50.720">
    <property type="entry name" value="NAD(P)-binding Rossmann-like Domain"/>
    <property type="match status" value="1"/>
</dbReference>
<evidence type="ECO:0000313" key="4">
    <source>
        <dbReference type="EMBL" id="BAU32725.1"/>
    </source>
</evidence>
<dbReference type="OrthoDB" id="3237043at2"/>
<dbReference type="RefSeq" id="WP_096422112.1">
    <property type="nucleotide sequence ID" value="NZ_AP017315.1"/>
</dbReference>
<organism evidence="4 5">
    <name type="scientific">Microcella alkaliphila</name>
    <dbReference type="NCBI Taxonomy" id="279828"/>
    <lineage>
        <taxon>Bacteria</taxon>
        <taxon>Bacillati</taxon>
        <taxon>Actinomycetota</taxon>
        <taxon>Actinomycetes</taxon>
        <taxon>Micrococcales</taxon>
        <taxon>Microbacteriaceae</taxon>
        <taxon>Microcella</taxon>
    </lineage>
</organism>
<dbReference type="Pfam" id="PF00106">
    <property type="entry name" value="adh_short"/>
    <property type="match status" value="1"/>
</dbReference>
<name>A0A0U5BMJ6_9MICO</name>
<protein>
    <submittedName>
        <fullName evidence="4">Oxidoreductase, short chain dehydrogenase/reduct ase family protein</fullName>
    </submittedName>
</protein>